<dbReference type="PANTHER" id="PTHR42716:SF1">
    <property type="entry name" value="SLL0471 PROTEIN"/>
    <property type="match status" value="1"/>
</dbReference>
<name>A0A4V2XZZ5_9ACTN</name>
<reference evidence="1 2" key="1">
    <citation type="submission" date="2019-03" db="EMBL/GenBank/DDBJ databases">
        <title>Draft genome sequences of novel Actinobacteria.</title>
        <authorList>
            <person name="Sahin N."/>
            <person name="Ay H."/>
            <person name="Saygin H."/>
        </authorList>
    </citation>
    <scope>NUCLEOTIDE SEQUENCE [LARGE SCALE GENOMIC DNA]</scope>
    <source>
        <strain evidence="1 2">DSM 41900</strain>
    </source>
</reference>
<dbReference type="GO" id="GO:0009435">
    <property type="term" value="P:NAD+ biosynthetic process"/>
    <property type="evidence" value="ECO:0007669"/>
    <property type="project" value="InterPro"/>
</dbReference>
<proteinExistence type="predicted"/>
<dbReference type="SUPFAM" id="SSF51905">
    <property type="entry name" value="FAD/NAD(P)-binding domain"/>
    <property type="match status" value="1"/>
</dbReference>
<dbReference type="GO" id="GO:0008734">
    <property type="term" value="F:L-aspartate oxidase activity"/>
    <property type="evidence" value="ECO:0007669"/>
    <property type="project" value="InterPro"/>
</dbReference>
<dbReference type="InterPro" id="IPR036188">
    <property type="entry name" value="FAD/NAD-bd_sf"/>
</dbReference>
<evidence type="ECO:0000313" key="2">
    <source>
        <dbReference type="Proteomes" id="UP000295345"/>
    </source>
</evidence>
<dbReference type="RefSeq" id="WP_132821900.1">
    <property type="nucleotide sequence ID" value="NZ_SMKI01000602.1"/>
</dbReference>
<dbReference type="PANTHER" id="PTHR42716">
    <property type="entry name" value="L-ASPARTATE OXIDASE"/>
    <property type="match status" value="1"/>
</dbReference>
<gene>
    <name evidence="1" type="ORF">E1283_33280</name>
</gene>
<protein>
    <submittedName>
        <fullName evidence="1">FAD-dependent oxidoreductase</fullName>
    </submittedName>
</protein>
<sequence>MPEPTSPPAETDVLIVGGGLGGVAAALAVCRAGRRAVLTEETDWIGGQLTAQAVPPDEHPWVEQFGTTATYRALRGHIRDHYRRWYPLRSEALAVAELNPGAGRVSKLCHEPRVALAVLEAMLAPHRSAGRLTVLTEHRPVAAETDGDQVRAVTLLDTRHGVRRTVTAPYVLDATETGELLELAGVEHALGAEARAEFDEPHAPDEAQPLNQQGITVCFAVSHHEGENHVGDRPADYAFWRSYRPDFWPGPLLGFTAPDPRTLEPVERSFRPNPEGDPLAVAADQSEDAGDKELWGFRRILARGLHRPGAFASDITLVNWPLNDYWLKPLVGAGDTVAREALAGARELSRSVLYWLQTEAPRPDGGTGFPGLRIRPDVTGTPDGLAKSAYVREARRIKAVTTVTEHDVAIDLVGPRGGTRHRDSVGVGGYRIDLHPSTGGDDYVDIGSVPFEIPLGALLPRRVTNLLPAGKNIGTTHITNGCYRLHPVEWNIGEAAGALAAHCLDTKVTPHQVREEEQRFADFARVLDRAGVERHWPDVRGY</sequence>
<accession>A0A4V2XZZ5</accession>
<dbReference type="EMBL" id="SMKI01000602">
    <property type="protein sequence ID" value="TDC62895.1"/>
    <property type="molecule type" value="Genomic_DNA"/>
</dbReference>
<evidence type="ECO:0000313" key="1">
    <source>
        <dbReference type="EMBL" id="TDC62895.1"/>
    </source>
</evidence>
<organism evidence="1 2">
    <name type="scientific">Streptomyces hainanensis</name>
    <dbReference type="NCBI Taxonomy" id="402648"/>
    <lineage>
        <taxon>Bacteria</taxon>
        <taxon>Bacillati</taxon>
        <taxon>Actinomycetota</taxon>
        <taxon>Actinomycetes</taxon>
        <taxon>Kitasatosporales</taxon>
        <taxon>Streptomycetaceae</taxon>
        <taxon>Streptomyces</taxon>
    </lineage>
</organism>
<dbReference type="OrthoDB" id="615715at2"/>
<dbReference type="InterPro" id="IPR005288">
    <property type="entry name" value="NadB"/>
</dbReference>
<keyword evidence="2" id="KW-1185">Reference proteome</keyword>
<dbReference type="Pfam" id="PF12831">
    <property type="entry name" value="FAD_oxidored"/>
    <property type="match status" value="1"/>
</dbReference>
<comment type="caution">
    <text evidence="1">The sequence shown here is derived from an EMBL/GenBank/DDBJ whole genome shotgun (WGS) entry which is preliminary data.</text>
</comment>
<dbReference type="Gene3D" id="3.50.50.60">
    <property type="entry name" value="FAD/NAD(P)-binding domain"/>
    <property type="match status" value="1"/>
</dbReference>
<dbReference type="Proteomes" id="UP000295345">
    <property type="component" value="Unassembled WGS sequence"/>
</dbReference>
<dbReference type="AlphaFoldDB" id="A0A4V2XZZ5"/>